<evidence type="ECO:0000256" key="2">
    <source>
        <dbReference type="ARBA" id="ARBA00023002"/>
    </source>
</evidence>
<keyword evidence="6" id="KW-1185">Reference proteome</keyword>
<accession>A0A4S3J948</accession>
<dbReference type="GeneID" id="54322768"/>
<dbReference type="Proteomes" id="UP000308092">
    <property type="component" value="Unassembled WGS sequence"/>
</dbReference>
<dbReference type="InterPro" id="IPR000262">
    <property type="entry name" value="FMN-dep_DH"/>
</dbReference>
<sequence length="117" mass="13200">MAHPDGELATSRAYAHRNIPMAISSFCNHPLEEITTVARAVAPISHLLQVYTMRDSEKQERIIRRAEAAACKAILPTADSPVLGVRYNEVRKDFRTPVILSFLMLEWDSEKIQSQAH</sequence>
<dbReference type="PROSITE" id="PS51349">
    <property type="entry name" value="FMN_HYDROXY_ACID_DH_2"/>
    <property type="match status" value="1"/>
</dbReference>
<dbReference type="OrthoDB" id="6475849at2759"/>
<dbReference type="STRING" id="1220188.A0A4S3J948"/>
<dbReference type="Proteomes" id="UP000324241">
    <property type="component" value="Unassembled WGS sequence"/>
</dbReference>
<dbReference type="InterPro" id="IPR037396">
    <property type="entry name" value="FMN_HAD"/>
</dbReference>
<comment type="cofactor">
    <cofactor evidence="1">
        <name>FMN</name>
        <dbReference type="ChEBI" id="CHEBI:58210"/>
    </cofactor>
</comment>
<reference evidence="5 6" key="1">
    <citation type="submission" date="2019-03" db="EMBL/GenBank/DDBJ databases">
        <title>The genome sequence of a newly discovered highly antifungal drug resistant Aspergillus species, Aspergillus tanneri NIH 1004.</title>
        <authorList>
            <person name="Mounaud S."/>
            <person name="Singh I."/>
            <person name="Joardar V."/>
            <person name="Pakala S."/>
            <person name="Pakala S."/>
            <person name="Venepally P."/>
            <person name="Hoover J."/>
            <person name="Nierman W."/>
            <person name="Chung J."/>
            <person name="Losada L."/>
        </authorList>
    </citation>
    <scope>NUCLEOTIDE SEQUENCE [LARGE SCALE GENOMIC DNA]</scope>
    <source>
        <strain evidence="5 6">NIH1004</strain>
    </source>
</reference>
<dbReference type="AlphaFoldDB" id="A0A4S3J948"/>
<dbReference type="Pfam" id="PF01070">
    <property type="entry name" value="FMN_dh"/>
    <property type="match status" value="1"/>
</dbReference>
<gene>
    <name evidence="4" type="ORF">ATNIH1004_000066</name>
    <name evidence="5" type="ORF">EYZ11_008951</name>
</gene>
<evidence type="ECO:0000256" key="1">
    <source>
        <dbReference type="ARBA" id="ARBA00001917"/>
    </source>
</evidence>
<proteinExistence type="predicted"/>
<dbReference type="GO" id="GO:0016491">
    <property type="term" value="F:oxidoreductase activity"/>
    <property type="evidence" value="ECO:0007669"/>
    <property type="project" value="UniProtKB-KW"/>
</dbReference>
<feature type="domain" description="FMN hydroxy acid dehydrogenase" evidence="3">
    <location>
        <begin position="1"/>
        <end position="117"/>
    </location>
</feature>
<dbReference type="InterPro" id="IPR013785">
    <property type="entry name" value="Aldolase_TIM"/>
</dbReference>
<evidence type="ECO:0000313" key="4">
    <source>
        <dbReference type="EMBL" id="KAA8651188.1"/>
    </source>
</evidence>
<dbReference type="EMBL" id="SOSA01000402">
    <property type="protein sequence ID" value="THC91583.1"/>
    <property type="molecule type" value="Genomic_DNA"/>
</dbReference>
<organism evidence="5 6">
    <name type="scientific">Aspergillus tanneri</name>
    <dbReference type="NCBI Taxonomy" id="1220188"/>
    <lineage>
        <taxon>Eukaryota</taxon>
        <taxon>Fungi</taxon>
        <taxon>Dikarya</taxon>
        <taxon>Ascomycota</taxon>
        <taxon>Pezizomycotina</taxon>
        <taxon>Eurotiomycetes</taxon>
        <taxon>Eurotiomycetidae</taxon>
        <taxon>Eurotiales</taxon>
        <taxon>Aspergillaceae</taxon>
        <taxon>Aspergillus</taxon>
        <taxon>Aspergillus subgen. Circumdati</taxon>
    </lineage>
</organism>
<dbReference type="SUPFAM" id="SSF51395">
    <property type="entry name" value="FMN-linked oxidoreductases"/>
    <property type="match status" value="1"/>
</dbReference>
<dbReference type="PANTHER" id="PTHR10578">
    <property type="entry name" value="S -2-HYDROXY-ACID OXIDASE-RELATED"/>
    <property type="match status" value="1"/>
</dbReference>
<dbReference type="RefSeq" id="XP_033430549.1">
    <property type="nucleotide sequence ID" value="XM_033564792.1"/>
</dbReference>
<dbReference type="EMBL" id="QUQM01000002">
    <property type="protein sequence ID" value="KAA8651188.1"/>
    <property type="molecule type" value="Genomic_DNA"/>
</dbReference>
<name>A0A4S3J948_9EURO</name>
<evidence type="ECO:0000259" key="3">
    <source>
        <dbReference type="PROSITE" id="PS51349"/>
    </source>
</evidence>
<reference evidence="4 7" key="2">
    <citation type="submission" date="2019-08" db="EMBL/GenBank/DDBJ databases">
        <title>The genome sequence of a newly discovered highly antifungal drug resistant Aspergillus species, Aspergillus tanneri NIH 1004.</title>
        <authorList>
            <person name="Mounaud S."/>
            <person name="Singh I."/>
            <person name="Joardar V."/>
            <person name="Pakala S."/>
            <person name="Pakala S."/>
            <person name="Venepally P."/>
            <person name="Chung J.K."/>
            <person name="Losada L."/>
            <person name="Nierman W.C."/>
        </authorList>
    </citation>
    <scope>NUCLEOTIDE SEQUENCE [LARGE SCALE GENOMIC DNA]</scope>
    <source>
        <strain evidence="4 7">NIH1004</strain>
    </source>
</reference>
<dbReference type="PANTHER" id="PTHR10578:SF149">
    <property type="entry name" value="2-HYDROXYACID OXIDASE 2"/>
    <property type="match status" value="1"/>
</dbReference>
<dbReference type="Gene3D" id="3.20.20.70">
    <property type="entry name" value="Aldolase class I"/>
    <property type="match status" value="1"/>
</dbReference>
<comment type="caution">
    <text evidence="5">The sequence shown here is derived from an EMBL/GenBank/DDBJ whole genome shotgun (WGS) entry which is preliminary data.</text>
</comment>
<protein>
    <recommendedName>
        <fullName evidence="3">FMN hydroxy acid dehydrogenase domain-containing protein</fullName>
    </recommendedName>
</protein>
<keyword evidence="2" id="KW-0560">Oxidoreductase</keyword>
<dbReference type="VEuPathDB" id="FungiDB:EYZ11_008951"/>
<evidence type="ECO:0000313" key="5">
    <source>
        <dbReference type="EMBL" id="THC91583.1"/>
    </source>
</evidence>
<evidence type="ECO:0000313" key="7">
    <source>
        <dbReference type="Proteomes" id="UP000324241"/>
    </source>
</evidence>
<evidence type="ECO:0000313" key="6">
    <source>
        <dbReference type="Proteomes" id="UP000308092"/>
    </source>
</evidence>